<keyword evidence="6" id="KW-1185">Reference proteome</keyword>
<evidence type="ECO:0000256" key="1">
    <source>
        <dbReference type="ARBA" id="ARBA00022679"/>
    </source>
</evidence>
<dbReference type="PROSITE" id="PS00916">
    <property type="entry name" value="PI3_4_KINASE_2"/>
    <property type="match status" value="1"/>
</dbReference>
<dbReference type="SMART" id="SM00146">
    <property type="entry name" value="PI3Kc"/>
    <property type="match status" value="1"/>
</dbReference>
<dbReference type="GO" id="GO:0034272">
    <property type="term" value="C:phosphatidylinositol 3-kinase complex, class III, type II"/>
    <property type="evidence" value="ECO:0007669"/>
    <property type="project" value="TreeGrafter"/>
</dbReference>
<proteinExistence type="predicted"/>
<evidence type="ECO:0000256" key="3">
    <source>
        <dbReference type="SAM" id="MobiDB-lite"/>
    </source>
</evidence>
<dbReference type="GO" id="GO:0034271">
    <property type="term" value="C:phosphatidylinositol 3-kinase complex, class III, type I"/>
    <property type="evidence" value="ECO:0007669"/>
    <property type="project" value="TreeGrafter"/>
</dbReference>
<dbReference type="GO" id="GO:0006897">
    <property type="term" value="P:endocytosis"/>
    <property type="evidence" value="ECO:0007669"/>
    <property type="project" value="TreeGrafter"/>
</dbReference>
<dbReference type="InterPro" id="IPR000403">
    <property type="entry name" value="PI3/4_kinase_cat_dom"/>
</dbReference>
<evidence type="ECO:0000313" key="6">
    <source>
        <dbReference type="Proteomes" id="UP000265618"/>
    </source>
</evidence>
<evidence type="ECO:0000256" key="2">
    <source>
        <dbReference type="ARBA" id="ARBA00022777"/>
    </source>
</evidence>
<protein>
    <submittedName>
        <fullName evidence="5">Phosphatidylinositol Kinase</fullName>
    </submittedName>
</protein>
<dbReference type="InterPro" id="IPR036940">
    <property type="entry name" value="PI3/4_kinase_cat_sf"/>
</dbReference>
<dbReference type="AlphaFoldDB" id="A0A9K3CSC4"/>
<dbReference type="Gene3D" id="1.10.1070.11">
    <property type="entry name" value="Phosphatidylinositol 3-/4-kinase, catalytic domain"/>
    <property type="match status" value="1"/>
</dbReference>
<dbReference type="PROSITE" id="PS50290">
    <property type="entry name" value="PI3_4_KINASE_3"/>
    <property type="match status" value="1"/>
</dbReference>
<dbReference type="EMBL" id="BDIP01000498">
    <property type="protein sequence ID" value="GIQ81801.1"/>
    <property type="molecule type" value="Genomic_DNA"/>
</dbReference>
<feature type="region of interest" description="Disordered" evidence="3">
    <location>
        <begin position="1"/>
        <end position="71"/>
    </location>
</feature>
<dbReference type="GO" id="GO:0048015">
    <property type="term" value="P:phosphatidylinositol-mediated signaling"/>
    <property type="evidence" value="ECO:0007669"/>
    <property type="project" value="TreeGrafter"/>
</dbReference>
<dbReference type="Proteomes" id="UP000265618">
    <property type="component" value="Unassembled WGS sequence"/>
</dbReference>
<feature type="compositionally biased region" description="Basic and acidic residues" evidence="3">
    <location>
        <begin position="41"/>
        <end position="71"/>
    </location>
</feature>
<name>A0A9K3CSC4_9EUKA</name>
<dbReference type="GO" id="GO:0000407">
    <property type="term" value="C:phagophore assembly site"/>
    <property type="evidence" value="ECO:0007669"/>
    <property type="project" value="TreeGrafter"/>
</dbReference>
<reference evidence="5 6" key="1">
    <citation type="journal article" date="2018" name="PLoS ONE">
        <title>The draft genome of Kipferlia bialata reveals reductive genome evolution in fornicate parasites.</title>
        <authorList>
            <person name="Tanifuji G."/>
            <person name="Takabayashi S."/>
            <person name="Kume K."/>
            <person name="Takagi M."/>
            <person name="Nakayama T."/>
            <person name="Kamikawa R."/>
            <person name="Inagaki Y."/>
            <person name="Hashimoto T."/>
        </authorList>
    </citation>
    <scope>NUCLEOTIDE SEQUENCE [LARGE SCALE GENOMIC DNA]</scope>
    <source>
        <strain evidence="5">NY0173</strain>
    </source>
</reference>
<gene>
    <name evidence="5" type="ORF">KIPB_002822</name>
</gene>
<dbReference type="PANTHER" id="PTHR10048">
    <property type="entry name" value="PHOSPHATIDYLINOSITOL KINASE"/>
    <property type="match status" value="1"/>
</dbReference>
<accession>A0A9K3CSC4</accession>
<comment type="caution">
    <text evidence="5">The sequence shown here is derived from an EMBL/GenBank/DDBJ whole genome shotgun (WGS) entry which is preliminary data.</text>
</comment>
<feature type="compositionally biased region" description="Basic and acidic residues" evidence="3">
    <location>
        <begin position="13"/>
        <end position="30"/>
    </location>
</feature>
<evidence type="ECO:0000313" key="5">
    <source>
        <dbReference type="EMBL" id="GIQ81801.1"/>
    </source>
</evidence>
<feature type="domain" description="PI3K/PI4K catalytic" evidence="4">
    <location>
        <begin position="1"/>
        <end position="224"/>
    </location>
</feature>
<keyword evidence="2 5" id="KW-0418">Kinase</keyword>
<dbReference type="GO" id="GO:0016303">
    <property type="term" value="F:1-phosphatidylinositol-3-kinase activity"/>
    <property type="evidence" value="ECO:0007669"/>
    <property type="project" value="TreeGrafter"/>
</dbReference>
<dbReference type="InterPro" id="IPR018936">
    <property type="entry name" value="PI3/4_kinase_CS"/>
</dbReference>
<dbReference type="SUPFAM" id="SSF56112">
    <property type="entry name" value="Protein kinase-like (PK-like)"/>
    <property type="match status" value="1"/>
</dbReference>
<organism evidence="5 6">
    <name type="scientific">Kipferlia bialata</name>
    <dbReference type="NCBI Taxonomy" id="797122"/>
    <lineage>
        <taxon>Eukaryota</taxon>
        <taxon>Metamonada</taxon>
        <taxon>Carpediemonas-like organisms</taxon>
        <taxon>Kipferlia</taxon>
    </lineage>
</organism>
<keyword evidence="1" id="KW-0808">Transferase</keyword>
<dbReference type="GO" id="GO:0005768">
    <property type="term" value="C:endosome"/>
    <property type="evidence" value="ECO:0007669"/>
    <property type="project" value="TreeGrafter"/>
</dbReference>
<dbReference type="OrthoDB" id="67688at2759"/>
<evidence type="ECO:0000259" key="4">
    <source>
        <dbReference type="PROSITE" id="PS50290"/>
    </source>
</evidence>
<dbReference type="GO" id="GO:0000045">
    <property type="term" value="P:autophagosome assembly"/>
    <property type="evidence" value="ECO:0007669"/>
    <property type="project" value="TreeGrafter"/>
</dbReference>
<sequence>MPKADRANPLSRGDSERVSEAEDMRGREESTETEEGVFASESEREREREREGETGTGLEREDGREGEREEMQRKRDIFVRSAAGYCVATFLLGIGDRHLENLLLDYEGRLFHIDFGFILGRDPKPLPPPMKINKDMVLAMGGPTSQGYARFLSLSSEAYNILRRNAGTVVATLKLCAATGIETLQAEDASSFQDTVGRYRLELSDERAGAHFRTRLKHSVDALFPVILDHFHRLVQNYWRA</sequence>
<dbReference type="Pfam" id="PF00454">
    <property type="entry name" value="PI3_PI4_kinase"/>
    <property type="match status" value="1"/>
</dbReference>
<dbReference type="PANTHER" id="PTHR10048:SF7">
    <property type="entry name" value="PHOSPHATIDYLINOSITOL 3-KINASE CATALYTIC SUBUNIT TYPE 3"/>
    <property type="match status" value="1"/>
</dbReference>
<dbReference type="InterPro" id="IPR011009">
    <property type="entry name" value="Kinase-like_dom_sf"/>
</dbReference>
<dbReference type="InterPro" id="IPR015433">
    <property type="entry name" value="PI3/4_kinase"/>
</dbReference>
<dbReference type="GO" id="GO:0005777">
    <property type="term" value="C:peroxisome"/>
    <property type="evidence" value="ECO:0007669"/>
    <property type="project" value="TreeGrafter"/>
</dbReference>